<dbReference type="InterPro" id="IPR009057">
    <property type="entry name" value="Homeodomain-like_sf"/>
</dbReference>
<organism evidence="9 10">
    <name type="scientific">Coemansia thaxteri</name>
    <dbReference type="NCBI Taxonomy" id="2663907"/>
    <lineage>
        <taxon>Eukaryota</taxon>
        <taxon>Fungi</taxon>
        <taxon>Fungi incertae sedis</taxon>
        <taxon>Zoopagomycota</taxon>
        <taxon>Kickxellomycotina</taxon>
        <taxon>Kickxellomycetes</taxon>
        <taxon>Kickxellales</taxon>
        <taxon>Kickxellaceae</taxon>
        <taxon>Coemansia</taxon>
    </lineage>
</organism>
<evidence type="ECO:0000256" key="7">
    <source>
        <dbReference type="SAM" id="MobiDB-lite"/>
    </source>
</evidence>
<evidence type="ECO:0000256" key="3">
    <source>
        <dbReference type="ARBA" id="ARBA00023155"/>
    </source>
</evidence>
<evidence type="ECO:0000256" key="1">
    <source>
        <dbReference type="ARBA" id="ARBA00004123"/>
    </source>
</evidence>
<evidence type="ECO:0000256" key="4">
    <source>
        <dbReference type="ARBA" id="ARBA00023242"/>
    </source>
</evidence>
<feature type="region of interest" description="Disordered" evidence="7">
    <location>
        <begin position="38"/>
        <end position="59"/>
    </location>
</feature>
<dbReference type="InterPro" id="IPR001356">
    <property type="entry name" value="HD"/>
</dbReference>
<evidence type="ECO:0000256" key="5">
    <source>
        <dbReference type="PROSITE-ProRule" id="PRU00108"/>
    </source>
</evidence>
<dbReference type="GO" id="GO:0000981">
    <property type="term" value="F:DNA-binding transcription factor activity, RNA polymerase II-specific"/>
    <property type="evidence" value="ECO:0007669"/>
    <property type="project" value="InterPro"/>
</dbReference>
<keyword evidence="4 5" id="KW-0539">Nucleus</keyword>
<dbReference type="PANTHER" id="PTHR24208:SF166">
    <property type="entry name" value="LIM HOMEOBOX TRANSCRIPTION FACTOR 1 ALPHA, ISOFORM B"/>
    <property type="match status" value="1"/>
</dbReference>
<protein>
    <recommendedName>
        <fullName evidence="8">Homeobox domain-containing protein</fullName>
    </recommendedName>
</protein>
<comment type="subcellular location">
    <subcellularLocation>
        <location evidence="1 5 6">Nucleus</location>
    </subcellularLocation>
</comment>
<dbReference type="OrthoDB" id="6159439at2759"/>
<evidence type="ECO:0000313" key="9">
    <source>
        <dbReference type="EMBL" id="KAJ2004865.1"/>
    </source>
</evidence>
<dbReference type="InterPro" id="IPR050453">
    <property type="entry name" value="LIM_Homeobox_TF"/>
</dbReference>
<dbReference type="SMART" id="SM00389">
    <property type="entry name" value="HOX"/>
    <property type="match status" value="1"/>
</dbReference>
<evidence type="ECO:0000256" key="6">
    <source>
        <dbReference type="RuleBase" id="RU000682"/>
    </source>
</evidence>
<reference evidence="9" key="1">
    <citation type="submission" date="2022-07" db="EMBL/GenBank/DDBJ databases">
        <title>Phylogenomic reconstructions and comparative analyses of Kickxellomycotina fungi.</title>
        <authorList>
            <person name="Reynolds N.K."/>
            <person name="Stajich J.E."/>
            <person name="Barry K."/>
            <person name="Grigoriev I.V."/>
            <person name="Crous P."/>
            <person name="Smith M.E."/>
        </authorList>
    </citation>
    <scope>NUCLEOTIDE SEQUENCE</scope>
    <source>
        <strain evidence="9">IMI 214461</strain>
    </source>
</reference>
<sequence length="1209" mass="124294">MIYDMPSADLSSMLLPVADAAPIADDMDATEALLASTPTAAAPPQAGAKSGGKLAHRKRARATTEQVTVLESVFMVNRSPASRLREDLAARLGMAPRQVQVWFQNRRAKEKTQQRNPRGLQHHPGMLFDPLAYGAISPDFYSMAAAASFMPLGADAAPAPSMCFGSASAAPFMPLGAGPTSAPPMCWSMDIPHHAASLSAMASLLPNSTADPSGKLDGVCPVAAAAPPGEPEGAFSVAGASPHAANINDSRRESEVSAITAVASPAASDPAAMPPGSTVAAAAAASRAASPATSASVAAAASEPARLSHKTSNHSLPPLQTAPTAPEQLSAAPPPSARLAGSFRRPAPLSLVAGLGGMPPAAPALSSSGPGSAGLAHSGGAMVGRPTMQAGLHLGNLGMGMGMGAGVGVGYAPFIPEIPSYMVLDAAQLTVGSWHRVPMPDTELTCLACVEPPPLKPVQRPGNHRPTELDSLIGEFQWIIGSCGMRYKMVLPYTTIARIKFRELPDPAVSLVDLASESVINPQAALSLLSRALKNPHAKGELSIHVYDLPSYYYQTESGEWKAIGDFSENMSSSSTYVHTVSGSFASLFYQLRILLATCSRLKIAADALMLLWLGNMDDPYSAIAGIPHNTWIPCAETVCLHSTKRPGDRPACAETADKAAAPAGLPAGLSAASSALSPTLNVYMPVSAASSTIGTLTPTPTSMHNPHSSFPPSIAPPALSSARSPVFTFHDGAQPSTYHSSLAAAMASGSGGVAPLPLKTQRSASLPFIRSVANATHANGTHAVAPKANPSSSLCRTIDGDSASPTEPSGSMLSQPSAPELGGTCEAPASAAALTGLGISNTPPPAAALPLRHRTSCNHLRRPAPYQMAPPTGSSWANSPQMSPSPFWQAHSLRRTSRDSLSGHYHAHSMSGLAAPPGAFVRRESDVELALAMNNAFANGDVFGTHRGIADFYASAAVLPSPLSNMTLPAASSAMQVDSEDMDASTRSEESAASHCLSQPHSLQMGHPQLVGVPGAPALLPPNEVYGPTTKPSGLPMDETMNLSNSEIVMAIFNAMSNAAAGSAADPDSTDRSLHLNNGLGMPPVPVSADPRAEGMFDPTALGFDPSTFMLTHCNNGDRPPLTGPHSMDWCFDWGQQACAPPGPIMPECIATAAATSGLAIDKSSGEMSVDWTASGSSTAVADVNCPAALSFGAMSRSATQSWAPGNA</sequence>
<dbReference type="Pfam" id="PF00046">
    <property type="entry name" value="Homeodomain"/>
    <property type="match status" value="1"/>
</dbReference>
<dbReference type="InterPro" id="IPR017970">
    <property type="entry name" value="Homeobox_CS"/>
</dbReference>
<dbReference type="GO" id="GO:0005634">
    <property type="term" value="C:nucleus"/>
    <property type="evidence" value="ECO:0007669"/>
    <property type="project" value="UniProtKB-SubCell"/>
</dbReference>
<evidence type="ECO:0000256" key="2">
    <source>
        <dbReference type="ARBA" id="ARBA00023125"/>
    </source>
</evidence>
<dbReference type="Gene3D" id="1.10.10.60">
    <property type="entry name" value="Homeodomain-like"/>
    <property type="match status" value="1"/>
</dbReference>
<feature type="compositionally biased region" description="Low complexity" evidence="7">
    <location>
        <begin position="38"/>
        <end position="53"/>
    </location>
</feature>
<gene>
    <name evidence="9" type="ORF">H4R26_002273</name>
</gene>
<dbReference type="AlphaFoldDB" id="A0A9W8BF71"/>
<accession>A0A9W8BF71</accession>
<evidence type="ECO:0000259" key="8">
    <source>
        <dbReference type="PROSITE" id="PS50071"/>
    </source>
</evidence>
<dbReference type="GO" id="GO:0000977">
    <property type="term" value="F:RNA polymerase II transcription regulatory region sequence-specific DNA binding"/>
    <property type="evidence" value="ECO:0007669"/>
    <property type="project" value="TreeGrafter"/>
</dbReference>
<dbReference type="Proteomes" id="UP001150907">
    <property type="component" value="Unassembled WGS sequence"/>
</dbReference>
<dbReference type="EMBL" id="JANBQF010000130">
    <property type="protein sequence ID" value="KAJ2004865.1"/>
    <property type="molecule type" value="Genomic_DNA"/>
</dbReference>
<dbReference type="PANTHER" id="PTHR24208">
    <property type="entry name" value="LIM/HOMEOBOX PROTEIN LHX"/>
    <property type="match status" value="1"/>
</dbReference>
<feature type="region of interest" description="Disordered" evidence="7">
    <location>
        <begin position="300"/>
        <end position="342"/>
    </location>
</feature>
<proteinExistence type="predicted"/>
<dbReference type="PROSITE" id="PS00027">
    <property type="entry name" value="HOMEOBOX_1"/>
    <property type="match status" value="1"/>
</dbReference>
<dbReference type="CDD" id="cd00086">
    <property type="entry name" value="homeodomain"/>
    <property type="match status" value="1"/>
</dbReference>
<dbReference type="PROSITE" id="PS50071">
    <property type="entry name" value="HOMEOBOX_2"/>
    <property type="match status" value="1"/>
</dbReference>
<keyword evidence="10" id="KW-1185">Reference proteome</keyword>
<dbReference type="SUPFAM" id="SSF46689">
    <property type="entry name" value="Homeodomain-like"/>
    <property type="match status" value="1"/>
</dbReference>
<feature type="compositionally biased region" description="Polar residues" evidence="7">
    <location>
        <begin position="804"/>
        <end position="818"/>
    </location>
</feature>
<keyword evidence="2 5" id="KW-0238">DNA-binding</keyword>
<feature type="compositionally biased region" description="Polar residues" evidence="7">
    <location>
        <begin position="873"/>
        <end position="883"/>
    </location>
</feature>
<keyword evidence="3 5" id="KW-0371">Homeobox</keyword>
<feature type="region of interest" description="Disordered" evidence="7">
    <location>
        <begin position="781"/>
        <end position="826"/>
    </location>
</feature>
<comment type="caution">
    <text evidence="9">The sequence shown here is derived from an EMBL/GenBank/DDBJ whole genome shotgun (WGS) entry which is preliminary data.</text>
</comment>
<name>A0A9W8BF71_9FUNG</name>
<feature type="domain" description="Homeobox" evidence="8">
    <location>
        <begin position="53"/>
        <end position="113"/>
    </location>
</feature>
<feature type="DNA-binding region" description="Homeobox" evidence="5">
    <location>
        <begin position="55"/>
        <end position="114"/>
    </location>
</feature>
<feature type="region of interest" description="Disordered" evidence="7">
    <location>
        <begin position="982"/>
        <end position="1017"/>
    </location>
</feature>
<feature type="region of interest" description="Disordered" evidence="7">
    <location>
        <begin position="862"/>
        <end position="883"/>
    </location>
</feature>
<evidence type="ECO:0000313" key="10">
    <source>
        <dbReference type="Proteomes" id="UP001150907"/>
    </source>
</evidence>